<comment type="caution">
    <text evidence="7">The sequence shown here is derived from an EMBL/GenBank/DDBJ whole genome shotgun (WGS) entry which is preliminary data.</text>
</comment>
<reference evidence="7" key="1">
    <citation type="submission" date="2020-10" db="EMBL/GenBank/DDBJ databases">
        <authorList>
            <person name="Gilroy R."/>
        </authorList>
    </citation>
    <scope>NUCLEOTIDE SEQUENCE</scope>
    <source>
        <strain evidence="7">CHK190-19873</strain>
    </source>
</reference>
<proteinExistence type="inferred from homology"/>
<dbReference type="PANTHER" id="PTHR43350:SF19">
    <property type="entry name" value="D-GULOSIDE 3-DEHYDROGENASE"/>
    <property type="match status" value="1"/>
</dbReference>
<dbReference type="PANTHER" id="PTHR43350">
    <property type="entry name" value="NAD-DEPENDENT ALCOHOL DEHYDROGENASE"/>
    <property type="match status" value="1"/>
</dbReference>
<evidence type="ECO:0000313" key="8">
    <source>
        <dbReference type="Proteomes" id="UP000823935"/>
    </source>
</evidence>
<dbReference type="InterPro" id="IPR011032">
    <property type="entry name" value="GroES-like_sf"/>
</dbReference>
<keyword evidence="3" id="KW-0479">Metal-binding</keyword>
<evidence type="ECO:0000256" key="3">
    <source>
        <dbReference type="ARBA" id="ARBA00022723"/>
    </source>
</evidence>
<evidence type="ECO:0000313" key="7">
    <source>
        <dbReference type="EMBL" id="HIS30831.1"/>
    </source>
</evidence>
<name>A0A9D1ESB2_9FIRM</name>
<organism evidence="7 8">
    <name type="scientific">Candidatus Limivivens intestinipullorum</name>
    <dbReference type="NCBI Taxonomy" id="2840858"/>
    <lineage>
        <taxon>Bacteria</taxon>
        <taxon>Bacillati</taxon>
        <taxon>Bacillota</taxon>
        <taxon>Clostridia</taxon>
        <taxon>Lachnospirales</taxon>
        <taxon>Lachnospiraceae</taxon>
        <taxon>Lachnospiraceae incertae sedis</taxon>
        <taxon>Candidatus Limivivens</taxon>
    </lineage>
</organism>
<reference evidence="7" key="2">
    <citation type="journal article" date="2021" name="PeerJ">
        <title>Extensive microbial diversity within the chicken gut microbiome revealed by metagenomics and culture.</title>
        <authorList>
            <person name="Gilroy R."/>
            <person name="Ravi A."/>
            <person name="Getino M."/>
            <person name="Pursley I."/>
            <person name="Horton D.L."/>
            <person name="Alikhan N.F."/>
            <person name="Baker D."/>
            <person name="Gharbi K."/>
            <person name="Hall N."/>
            <person name="Watson M."/>
            <person name="Adriaenssens E.M."/>
            <person name="Foster-Nyarko E."/>
            <person name="Jarju S."/>
            <person name="Secka A."/>
            <person name="Antonio M."/>
            <person name="Oren A."/>
            <person name="Chaudhuri R.R."/>
            <person name="La Ragione R."/>
            <person name="Hildebrand F."/>
            <person name="Pallen M.J."/>
        </authorList>
    </citation>
    <scope>NUCLEOTIDE SEQUENCE</scope>
    <source>
        <strain evidence="7">CHK190-19873</strain>
    </source>
</reference>
<evidence type="ECO:0000256" key="5">
    <source>
        <dbReference type="ARBA" id="ARBA00023002"/>
    </source>
</evidence>
<dbReference type="InterPro" id="IPR036291">
    <property type="entry name" value="NAD(P)-bd_dom_sf"/>
</dbReference>
<gene>
    <name evidence="7" type="ORF">IAB44_04665</name>
</gene>
<dbReference type="SUPFAM" id="SSF50129">
    <property type="entry name" value="GroES-like"/>
    <property type="match status" value="1"/>
</dbReference>
<comment type="similarity">
    <text evidence="2">Belongs to the zinc-containing alcohol dehydrogenase family.</text>
</comment>
<comment type="cofactor">
    <cofactor evidence="1">
        <name>Zn(2+)</name>
        <dbReference type="ChEBI" id="CHEBI:29105"/>
    </cofactor>
</comment>
<protein>
    <recommendedName>
        <fullName evidence="6">Alcohol dehydrogenase-like C-terminal domain-containing protein</fullName>
    </recommendedName>
</protein>
<feature type="domain" description="Alcohol dehydrogenase-like C-terminal" evidence="6">
    <location>
        <begin position="148"/>
        <end position="242"/>
    </location>
</feature>
<accession>A0A9D1ESB2</accession>
<keyword evidence="5" id="KW-0560">Oxidoreductase</keyword>
<dbReference type="GO" id="GO:0046872">
    <property type="term" value="F:metal ion binding"/>
    <property type="evidence" value="ECO:0007669"/>
    <property type="project" value="UniProtKB-KW"/>
</dbReference>
<dbReference type="GO" id="GO:0016491">
    <property type="term" value="F:oxidoreductase activity"/>
    <property type="evidence" value="ECO:0007669"/>
    <property type="project" value="UniProtKB-KW"/>
</dbReference>
<dbReference type="SUPFAM" id="SSF51735">
    <property type="entry name" value="NAD(P)-binding Rossmann-fold domains"/>
    <property type="match status" value="1"/>
</dbReference>
<dbReference type="Gene3D" id="3.90.180.10">
    <property type="entry name" value="Medium-chain alcohol dehydrogenases, catalytic domain"/>
    <property type="match status" value="1"/>
</dbReference>
<evidence type="ECO:0000259" key="6">
    <source>
        <dbReference type="Pfam" id="PF00107"/>
    </source>
</evidence>
<dbReference type="Gene3D" id="3.40.50.720">
    <property type="entry name" value="NAD(P)-binding Rossmann-like Domain"/>
    <property type="match status" value="1"/>
</dbReference>
<dbReference type="Proteomes" id="UP000823935">
    <property type="component" value="Unassembled WGS sequence"/>
</dbReference>
<dbReference type="Pfam" id="PF00107">
    <property type="entry name" value="ADH_zinc_N"/>
    <property type="match status" value="1"/>
</dbReference>
<dbReference type="EMBL" id="DVIQ01000023">
    <property type="protein sequence ID" value="HIS30831.1"/>
    <property type="molecule type" value="Genomic_DNA"/>
</dbReference>
<sequence>MSTNYSVIFTQRQKAELIASPFTDTPGEGEIIGKTVVSVISNGSETGGFMGYGGGEGLYPCETGYANILRVTQVGENVEDIHPGDLVFSLTPHKLYNKAAAKDVFLIPEDIAPEKAALCRFPAVSMTAFLHSRIKPTEAVMVSGLGIVGLMCAQVMQRCGFPVYAFDLDEKRQQTARECGLKHVSASTASFGLPEKSVGLAIDCSGNDQAILSVIPYIRQLGELALVGVPWRPTSDVTAHELLRQIFYSYLHVYSGFEWSIPRYSGDFDPNSNMRSMQTALEWIRDGSIVTDGIYELFTPQECSVLYPNIAAGKLEKPCAIFDWRGFHGQD</sequence>
<keyword evidence="4" id="KW-0862">Zinc</keyword>
<dbReference type="AlphaFoldDB" id="A0A9D1ESB2"/>
<evidence type="ECO:0000256" key="4">
    <source>
        <dbReference type="ARBA" id="ARBA00022833"/>
    </source>
</evidence>
<dbReference type="InterPro" id="IPR013149">
    <property type="entry name" value="ADH-like_C"/>
</dbReference>
<evidence type="ECO:0000256" key="2">
    <source>
        <dbReference type="ARBA" id="ARBA00008072"/>
    </source>
</evidence>
<evidence type="ECO:0000256" key="1">
    <source>
        <dbReference type="ARBA" id="ARBA00001947"/>
    </source>
</evidence>